<dbReference type="RefSeq" id="WP_168962096.1">
    <property type="nucleotide sequence ID" value="NZ_JABAEW010000009.1"/>
</dbReference>
<name>A0A848AVH8_9BACT</name>
<dbReference type="AlphaFoldDB" id="A0A848AVH8"/>
<feature type="region of interest" description="Disordered" evidence="2">
    <location>
        <begin position="777"/>
        <end position="802"/>
    </location>
</feature>
<organism evidence="3 4">
    <name type="scientific">Victivallis vadensis</name>
    <dbReference type="NCBI Taxonomy" id="172901"/>
    <lineage>
        <taxon>Bacteria</taxon>
        <taxon>Pseudomonadati</taxon>
        <taxon>Lentisphaerota</taxon>
        <taxon>Lentisphaeria</taxon>
        <taxon>Victivallales</taxon>
        <taxon>Victivallaceae</taxon>
        <taxon>Victivallis</taxon>
    </lineage>
</organism>
<evidence type="ECO:0000313" key="3">
    <source>
        <dbReference type="EMBL" id="NMD86303.1"/>
    </source>
</evidence>
<proteinExistence type="predicted"/>
<sequence length="1049" mass="116011">MALDLGTMYAKVELDRRDYQQGMKEIPQQAQTAFKRVASLAGTYLTARAIFGFVREGVNEFSILQEACNKFDAVFGKIPHTAAQVEKELRNTFKLSEQTSRNMLSGIADQLQAFGMSAEKSLSMARRAAERGIDLASFKGGSQQDAVDSIAAALTGETERMKRYGVVINQGTAAFNDRVKAIRQATGATEQMAKAEAIMAMILEQSKNAAGDYLRPGATIAQTKMDIAENTRKATAAMGEELAKGVHPLLQGYNELLIKFNELDPASRRLTMNLAGLTGGLALLKTDTGKSLNKGIANALKTLLSAGNGPDVKKQEEERVRQVQQAEEQQELIQRQAAARRELLEAKRHQVELQNRVREQAAAVRAAEAKVAAEAKAARETAISETTAAQAVVVAEKTKELAAARSSATRIALENRRHQAEVKNQLEMQAFILRSAQNRLSSLQSSGAPKAEIRSQSSTVTAESRAYDSLARSMNQANKAAEESLAKAKAARAAEIAGIETVKQRSAAEIAKAGNTAKASAASVAALRQEQAALASLRTQAHQAALAVDAKRAASLDAAAAASMNATATRTQYAMTTALNVAMRPASGLLAGIAGGLRAAGVAAKGFLASLGPLGWAMLAFSVVQAIFDKIGASEEKAAAKAREAAQAAAAAVEQNDQSNRKAAEAMTRLQELASFDRLNGSEMSEAKRLMDELGLSYEKDGVRIDEHNRKLVAEKKSLAELIKQRKEQLRLDRIRALYAEKKANEAALVNKESAHEDNKRLINRNREIDAEMLRLYRREDDPGETKDEKNKKEHQQSEAQRRELEQLKAARDNIRFNAASDDPAEQIRLLDEQLAKLREIQRESVGNRKEADYTEEELKRQREIVELEAKRAELRKQSAKSFEEERRNDEKYRRERAEKQQDKQLDRQLNRLEREGDRESAGRLIQNQLKAAREQASRLREEYAWIVADAESDGNLTAEEQRRIDAARENMRKAEENEERWSDRAYDHEQGDKKERETTGSWSAALLQAMLGPSKPEEETAKYTKKNYEETRKLNEKMTGQQEEKYTE</sequence>
<feature type="region of interest" description="Disordered" evidence="2">
    <location>
        <begin position="971"/>
        <end position="1049"/>
    </location>
</feature>
<feature type="region of interest" description="Disordered" evidence="2">
    <location>
        <begin position="876"/>
        <end position="922"/>
    </location>
</feature>
<accession>A0A848AVH8</accession>
<dbReference type="EMBL" id="JABAEW010000009">
    <property type="protein sequence ID" value="NMD86303.1"/>
    <property type="molecule type" value="Genomic_DNA"/>
</dbReference>
<feature type="compositionally biased region" description="Basic and acidic residues" evidence="2">
    <location>
        <begin position="1016"/>
        <end position="1049"/>
    </location>
</feature>
<gene>
    <name evidence="3" type="ORF">HF882_06860</name>
</gene>
<evidence type="ECO:0000256" key="2">
    <source>
        <dbReference type="SAM" id="MobiDB-lite"/>
    </source>
</evidence>
<comment type="caution">
    <text evidence="3">The sequence shown here is derived from an EMBL/GenBank/DDBJ whole genome shotgun (WGS) entry which is preliminary data.</text>
</comment>
<evidence type="ECO:0008006" key="5">
    <source>
        <dbReference type="Google" id="ProtNLM"/>
    </source>
</evidence>
<keyword evidence="1" id="KW-0175">Coiled coil</keyword>
<dbReference type="Proteomes" id="UP000576225">
    <property type="component" value="Unassembled WGS sequence"/>
</dbReference>
<reference evidence="3 4" key="1">
    <citation type="submission" date="2020-04" db="EMBL/GenBank/DDBJ databases">
        <authorList>
            <person name="Hitch T.C.A."/>
            <person name="Wylensek D."/>
            <person name="Clavel T."/>
        </authorList>
    </citation>
    <scope>NUCLEOTIDE SEQUENCE [LARGE SCALE GENOMIC DNA]</scope>
    <source>
        <strain evidence="3 4">COR2-253-APC-1A</strain>
    </source>
</reference>
<feature type="coiled-coil region" evidence="1">
    <location>
        <begin position="312"/>
        <end position="370"/>
    </location>
</feature>
<evidence type="ECO:0000256" key="1">
    <source>
        <dbReference type="SAM" id="Coils"/>
    </source>
</evidence>
<feature type="compositionally biased region" description="Basic and acidic residues" evidence="2">
    <location>
        <begin position="971"/>
        <end position="999"/>
    </location>
</feature>
<protein>
    <recommendedName>
        <fullName evidence="5">Tape measure domain-containing protein</fullName>
    </recommendedName>
</protein>
<evidence type="ECO:0000313" key="4">
    <source>
        <dbReference type="Proteomes" id="UP000576225"/>
    </source>
</evidence>